<dbReference type="Pfam" id="PF21313">
    <property type="entry name" value="EthR_C"/>
    <property type="match status" value="1"/>
</dbReference>
<accession>A0ABU4VKK3</accession>
<dbReference type="SUPFAM" id="SSF48498">
    <property type="entry name" value="Tetracyclin repressor-like, C-terminal domain"/>
    <property type="match status" value="1"/>
</dbReference>
<feature type="domain" description="HTH tetR-type" evidence="5">
    <location>
        <begin position="1"/>
        <end position="60"/>
    </location>
</feature>
<dbReference type="InterPro" id="IPR001647">
    <property type="entry name" value="HTH_TetR"/>
</dbReference>
<dbReference type="Gene3D" id="1.10.357.10">
    <property type="entry name" value="Tetracycline Repressor, domain 2"/>
    <property type="match status" value="1"/>
</dbReference>
<dbReference type="PROSITE" id="PS50977">
    <property type="entry name" value="HTH_TETR_2"/>
    <property type="match status" value="1"/>
</dbReference>
<evidence type="ECO:0000256" key="2">
    <source>
        <dbReference type="ARBA" id="ARBA00023125"/>
    </source>
</evidence>
<dbReference type="Pfam" id="PF00440">
    <property type="entry name" value="TetR_N"/>
    <property type="match status" value="1"/>
</dbReference>
<keyword evidence="1" id="KW-0805">Transcription regulation</keyword>
<dbReference type="Proteomes" id="UP001277761">
    <property type="component" value="Unassembled WGS sequence"/>
</dbReference>
<evidence type="ECO:0000313" key="7">
    <source>
        <dbReference type="Proteomes" id="UP001277761"/>
    </source>
</evidence>
<keyword evidence="7" id="KW-1185">Reference proteome</keyword>
<dbReference type="PANTHER" id="PTHR30055:SF234">
    <property type="entry name" value="HTH-TYPE TRANSCRIPTIONAL REGULATOR BETI"/>
    <property type="match status" value="1"/>
</dbReference>
<proteinExistence type="predicted"/>
<evidence type="ECO:0000313" key="6">
    <source>
        <dbReference type="EMBL" id="MDX8152379.1"/>
    </source>
</evidence>
<evidence type="ECO:0000259" key="5">
    <source>
        <dbReference type="PROSITE" id="PS50977"/>
    </source>
</evidence>
<evidence type="ECO:0000256" key="4">
    <source>
        <dbReference type="PROSITE-ProRule" id="PRU00335"/>
    </source>
</evidence>
<dbReference type="RefSeq" id="WP_319954533.1">
    <property type="nucleotide sequence ID" value="NZ_JAXAVX010000005.1"/>
</dbReference>
<feature type="DNA-binding region" description="H-T-H motif" evidence="4">
    <location>
        <begin position="23"/>
        <end position="42"/>
    </location>
</feature>
<dbReference type="InterPro" id="IPR036271">
    <property type="entry name" value="Tet_transcr_reg_TetR-rel_C_sf"/>
</dbReference>
<evidence type="ECO:0000256" key="3">
    <source>
        <dbReference type="ARBA" id="ARBA00023163"/>
    </source>
</evidence>
<dbReference type="PANTHER" id="PTHR30055">
    <property type="entry name" value="HTH-TYPE TRANSCRIPTIONAL REGULATOR RUTR"/>
    <property type="match status" value="1"/>
</dbReference>
<dbReference type="SUPFAM" id="SSF46689">
    <property type="entry name" value="Homeodomain-like"/>
    <property type="match status" value="1"/>
</dbReference>
<sequence>MVLRIRDALERLLADGTAYTELGVDRIVAEAGIPRSTFYVYFSDRSEMLRAIFHESWASLGAATRPWWELEGPVARADVHRVLDGLVRSYRPHTPLMSAVHDAAAYDPAVRELVEGLIADSVEQATGHLLRGQREGFVNPALPPRQAAAWIVHMWERSMHRFVRDVPDAELEAAIDAVVELVWQALYAPAAAPRA</sequence>
<comment type="caution">
    <text evidence="6">The sequence shown here is derived from an EMBL/GenBank/DDBJ whole genome shotgun (WGS) entry which is preliminary data.</text>
</comment>
<keyword evidence="3" id="KW-0804">Transcription</keyword>
<evidence type="ECO:0000256" key="1">
    <source>
        <dbReference type="ARBA" id="ARBA00023015"/>
    </source>
</evidence>
<dbReference type="InterPro" id="IPR050109">
    <property type="entry name" value="HTH-type_TetR-like_transc_reg"/>
</dbReference>
<organism evidence="6 7">
    <name type="scientific">Patulibacter brassicae</name>
    <dbReference type="NCBI Taxonomy" id="1705717"/>
    <lineage>
        <taxon>Bacteria</taxon>
        <taxon>Bacillati</taxon>
        <taxon>Actinomycetota</taxon>
        <taxon>Thermoleophilia</taxon>
        <taxon>Solirubrobacterales</taxon>
        <taxon>Patulibacteraceae</taxon>
        <taxon>Patulibacter</taxon>
    </lineage>
</organism>
<keyword evidence="2 4" id="KW-0238">DNA-binding</keyword>
<reference evidence="6 7" key="1">
    <citation type="submission" date="2023-11" db="EMBL/GenBank/DDBJ databases">
        <authorList>
            <person name="Xu M."/>
            <person name="Jiang T."/>
        </authorList>
    </citation>
    <scope>NUCLEOTIDE SEQUENCE [LARGE SCALE GENOMIC DNA]</scope>
    <source>
        <strain evidence="6 7">SD</strain>
    </source>
</reference>
<gene>
    <name evidence="6" type="ORF">SK069_12285</name>
</gene>
<dbReference type="Gene3D" id="1.10.10.60">
    <property type="entry name" value="Homeodomain-like"/>
    <property type="match status" value="1"/>
</dbReference>
<dbReference type="InterPro" id="IPR049397">
    <property type="entry name" value="EthR_C"/>
</dbReference>
<dbReference type="InterPro" id="IPR009057">
    <property type="entry name" value="Homeodomain-like_sf"/>
</dbReference>
<name>A0ABU4VKK3_9ACTN</name>
<protein>
    <submittedName>
        <fullName evidence="6">TetR/AcrR family transcriptional regulator</fullName>
    </submittedName>
</protein>
<dbReference type="EMBL" id="JAXAVX010000005">
    <property type="protein sequence ID" value="MDX8152379.1"/>
    <property type="molecule type" value="Genomic_DNA"/>
</dbReference>